<dbReference type="GO" id="GO:1990189">
    <property type="term" value="F:protein N-terminal-serine acetyltransferase activity"/>
    <property type="evidence" value="ECO:0007669"/>
    <property type="project" value="TreeGrafter"/>
</dbReference>
<dbReference type="Gene3D" id="3.40.630.30">
    <property type="match status" value="1"/>
</dbReference>
<dbReference type="PROSITE" id="PS51186">
    <property type="entry name" value="GNAT"/>
    <property type="match status" value="1"/>
</dbReference>
<protein>
    <recommendedName>
        <fullName evidence="1">N-acetyltransferase domain-containing protein</fullName>
    </recommendedName>
</protein>
<dbReference type="Pfam" id="PF13302">
    <property type="entry name" value="Acetyltransf_3"/>
    <property type="match status" value="1"/>
</dbReference>
<evidence type="ECO:0000313" key="3">
    <source>
        <dbReference type="Proteomes" id="UP000014387"/>
    </source>
</evidence>
<dbReference type="AlphaFoldDB" id="A0A9W5RFX8"/>
<dbReference type="GO" id="GO:0005737">
    <property type="term" value="C:cytoplasm"/>
    <property type="evidence" value="ECO:0007669"/>
    <property type="project" value="TreeGrafter"/>
</dbReference>
<reference evidence="2 3" key="1">
    <citation type="submission" date="2013-05" db="EMBL/GenBank/DDBJ databases">
        <title>The Genome Sequence of Actinomyces europaeus ACS-120-V-COL10B.</title>
        <authorList>
            <consortium name="The Broad Institute Genomics Platform"/>
            <person name="Earl A."/>
            <person name="Ward D."/>
            <person name="Feldgarden M."/>
            <person name="Gevers D."/>
            <person name="Saerens B."/>
            <person name="Vaneechoutte M."/>
            <person name="Walker B."/>
            <person name="Young S."/>
            <person name="Zeng Q."/>
            <person name="Gargeya S."/>
            <person name="Fitzgerald M."/>
            <person name="Haas B."/>
            <person name="Abouelleil A."/>
            <person name="Allen A.W."/>
            <person name="Alvarado L."/>
            <person name="Arachchi H.M."/>
            <person name="Berlin A.M."/>
            <person name="Chapman S.B."/>
            <person name="Gainer-Dewar J."/>
            <person name="Goldberg J."/>
            <person name="Griggs A."/>
            <person name="Gujja S."/>
            <person name="Hansen M."/>
            <person name="Howarth C."/>
            <person name="Imamovic A."/>
            <person name="Ireland A."/>
            <person name="Larimer J."/>
            <person name="McCowan C."/>
            <person name="Murphy C."/>
            <person name="Pearson M."/>
            <person name="Poon T.W."/>
            <person name="Priest M."/>
            <person name="Roberts A."/>
            <person name="Saif S."/>
            <person name="Shea T."/>
            <person name="Sisk P."/>
            <person name="Sykes S."/>
            <person name="Wortman J."/>
            <person name="Nusbaum C."/>
            <person name="Birren B."/>
        </authorList>
    </citation>
    <scope>NUCLEOTIDE SEQUENCE [LARGE SCALE GENOMIC DNA]</scope>
    <source>
        <strain evidence="2 3">ACS-120-V-Col10b</strain>
    </source>
</reference>
<feature type="domain" description="N-acetyltransferase" evidence="1">
    <location>
        <begin position="10"/>
        <end position="159"/>
    </location>
</feature>
<dbReference type="EMBL" id="AGWN01000001">
    <property type="protein sequence ID" value="EPD31650.1"/>
    <property type="molecule type" value="Genomic_DNA"/>
</dbReference>
<dbReference type="RefSeq" id="WP_016444760.1">
    <property type="nucleotide sequence ID" value="NZ_KE150266.1"/>
</dbReference>
<dbReference type="SUPFAM" id="SSF55729">
    <property type="entry name" value="Acyl-CoA N-acyltransferases (Nat)"/>
    <property type="match status" value="1"/>
</dbReference>
<dbReference type="PANTHER" id="PTHR43441">
    <property type="entry name" value="RIBOSOMAL-PROTEIN-SERINE ACETYLTRANSFERASE"/>
    <property type="match status" value="1"/>
</dbReference>
<sequence>MEENCEVPAVGLRRLRASDAPEVYRAFTSNADMTRQGDVLTLAQAQAYTDALIKPDSPHEAWAIVQADILVGLVCVSADEENLSGWFWYWMTDAARGRGWMSRAAATVANWALTTRGLERLELGHRVNNPASGAVAKNAGFVKEGTERQKFLIDGQRIDVDTYGRLQSDAQPTVAELPLFEDKAL</sequence>
<dbReference type="InterPro" id="IPR016181">
    <property type="entry name" value="Acyl_CoA_acyltransferase"/>
</dbReference>
<dbReference type="GO" id="GO:0008999">
    <property type="term" value="F:protein-N-terminal-alanine acetyltransferase activity"/>
    <property type="evidence" value="ECO:0007669"/>
    <property type="project" value="TreeGrafter"/>
</dbReference>
<dbReference type="InterPro" id="IPR051908">
    <property type="entry name" value="Ribosomal_N-acetyltransferase"/>
</dbReference>
<comment type="caution">
    <text evidence="2">The sequence shown here is derived from an EMBL/GenBank/DDBJ whole genome shotgun (WGS) entry which is preliminary data.</text>
</comment>
<name>A0A9W5RFX8_9ACTO</name>
<keyword evidence="3" id="KW-1185">Reference proteome</keyword>
<gene>
    <name evidence="2" type="ORF">HMPREF9238_01428</name>
</gene>
<organism evidence="2 3">
    <name type="scientific">Gleimia europaea ACS-120-V-Col10b</name>
    <dbReference type="NCBI Taxonomy" id="883069"/>
    <lineage>
        <taxon>Bacteria</taxon>
        <taxon>Bacillati</taxon>
        <taxon>Actinomycetota</taxon>
        <taxon>Actinomycetes</taxon>
        <taxon>Actinomycetales</taxon>
        <taxon>Actinomycetaceae</taxon>
        <taxon>Gleimia</taxon>
    </lineage>
</organism>
<dbReference type="PANTHER" id="PTHR43441:SF10">
    <property type="entry name" value="ACETYLTRANSFERASE"/>
    <property type="match status" value="1"/>
</dbReference>
<dbReference type="OrthoDB" id="2061990at2"/>
<dbReference type="Proteomes" id="UP000014387">
    <property type="component" value="Unassembled WGS sequence"/>
</dbReference>
<evidence type="ECO:0000259" key="1">
    <source>
        <dbReference type="PROSITE" id="PS51186"/>
    </source>
</evidence>
<proteinExistence type="predicted"/>
<dbReference type="InterPro" id="IPR000182">
    <property type="entry name" value="GNAT_dom"/>
</dbReference>
<evidence type="ECO:0000313" key="2">
    <source>
        <dbReference type="EMBL" id="EPD31650.1"/>
    </source>
</evidence>
<accession>A0A9W5RFX8</accession>